<accession>A0A8R1V4W1</accession>
<gene>
    <name evidence="1" type="primary">WBGene00304526</name>
</gene>
<proteinExistence type="predicted"/>
<reference evidence="1" key="2">
    <citation type="submission" date="2022-06" db="UniProtKB">
        <authorList>
            <consortium name="EnsemblMetazoa"/>
        </authorList>
    </citation>
    <scope>IDENTIFICATION</scope>
    <source>
        <strain evidence="1">PS312</strain>
    </source>
</reference>
<dbReference type="AlphaFoldDB" id="A0A8R1V4W1"/>
<protein>
    <submittedName>
        <fullName evidence="1">Uncharacterized protein</fullName>
    </submittedName>
</protein>
<dbReference type="Proteomes" id="UP000005239">
    <property type="component" value="Unassembled WGS sequence"/>
</dbReference>
<dbReference type="EnsemblMetazoa" id="PPA46747.1">
    <property type="protein sequence ID" value="PPA46747.1"/>
    <property type="gene ID" value="WBGene00304526"/>
</dbReference>
<evidence type="ECO:0000313" key="1">
    <source>
        <dbReference type="EnsemblMetazoa" id="PPA46747.1"/>
    </source>
</evidence>
<sequence>MAPKRKKEEGTRSIIDAFNAVKKQAKLSPRNAFEPNEIIDITESQEENEHPSLTTVFPPIDTINTVKTVPKWNPVDGKIMKKIPSSVRRSMIPSVSDCELREMGCDVEELKYIQVNSSVECIQEDIQLVRELISSNCAIVHPKRACFILSLFLSNWLRIFPVGRICISSAEDKWFEALKEECSLMGIEESSFTHIDQGKIPPSSRLMLTNNRILPALISNPLASQIRCIIFYLLGSKTPDKLKSAVNEMLLKKIDCRFIVIGGGGSNGGKTSAISQRQTIITTLHLSKWIEPTEELFISVIKPRLEYPVRVWTWSENDNPQLIQIIDQMEEVVKELIVKSGMDVNELEGFNPRDLIFAPLNILSYEKSEEWEDVIRLLSIFYHLFSFGKTAFQKRLAGVATESEELEIKLLSCIPFTRLIESINQFEGDEHRKIKLIKEIIHKAVSSHKGEGKVKGIIVVDCVHLVESMTECLTMRCQLIGMNIYPMGSPNFPLSRTSFLLQSGGVAIISIHNEEGINAFQTITSSHLNFIISTSRRSAMSMDNPCIKEWHFILHQTYERIRQRIEEEERTFEHERIESAFQLQTYRFHYERSSLPLNVSSAVIRLSKEKGKVHLWNGVSLNPTERSILSSRNIKWRSNRLDLTLTPSSLLWNESLHSLHPSSLSHRLVSSISPFVIPSLPSFHPHPLSSHHSLPPPPPPNISSSLPCSCTPSDGQVFYSSLVSKLSHLFT</sequence>
<evidence type="ECO:0000313" key="2">
    <source>
        <dbReference type="Proteomes" id="UP000005239"/>
    </source>
</evidence>
<reference evidence="2" key="1">
    <citation type="journal article" date="2008" name="Nat. Genet.">
        <title>The Pristionchus pacificus genome provides a unique perspective on nematode lifestyle and parasitism.</title>
        <authorList>
            <person name="Dieterich C."/>
            <person name="Clifton S.W."/>
            <person name="Schuster L.N."/>
            <person name="Chinwalla A."/>
            <person name="Delehaunty K."/>
            <person name="Dinkelacker I."/>
            <person name="Fulton L."/>
            <person name="Fulton R."/>
            <person name="Godfrey J."/>
            <person name="Minx P."/>
            <person name="Mitreva M."/>
            <person name="Roeseler W."/>
            <person name="Tian H."/>
            <person name="Witte H."/>
            <person name="Yang S.P."/>
            <person name="Wilson R.K."/>
            <person name="Sommer R.J."/>
        </authorList>
    </citation>
    <scope>NUCLEOTIDE SEQUENCE [LARGE SCALE GENOMIC DNA]</scope>
    <source>
        <strain evidence="2">PS312</strain>
    </source>
</reference>
<organism evidence="1 2">
    <name type="scientific">Pristionchus pacificus</name>
    <name type="common">Parasitic nematode worm</name>
    <dbReference type="NCBI Taxonomy" id="54126"/>
    <lineage>
        <taxon>Eukaryota</taxon>
        <taxon>Metazoa</taxon>
        <taxon>Ecdysozoa</taxon>
        <taxon>Nematoda</taxon>
        <taxon>Chromadorea</taxon>
        <taxon>Rhabditida</taxon>
        <taxon>Rhabditina</taxon>
        <taxon>Diplogasteromorpha</taxon>
        <taxon>Diplogasteroidea</taxon>
        <taxon>Neodiplogasteridae</taxon>
        <taxon>Pristionchus</taxon>
    </lineage>
</organism>
<name>A0A8R1V4W1_PRIPA</name>
<keyword evidence="2" id="KW-1185">Reference proteome</keyword>